<dbReference type="EMBL" id="OY731407">
    <property type="protein sequence ID" value="CAJ1976793.1"/>
    <property type="molecule type" value="Genomic_DNA"/>
</dbReference>
<feature type="non-terminal residue" evidence="1">
    <location>
        <position position="55"/>
    </location>
</feature>
<accession>A0AA86W1Q9</accession>
<organism evidence="1 2">
    <name type="scientific">Sphenostylis stenocarpa</name>
    <dbReference type="NCBI Taxonomy" id="92480"/>
    <lineage>
        <taxon>Eukaryota</taxon>
        <taxon>Viridiplantae</taxon>
        <taxon>Streptophyta</taxon>
        <taxon>Embryophyta</taxon>
        <taxon>Tracheophyta</taxon>
        <taxon>Spermatophyta</taxon>
        <taxon>Magnoliopsida</taxon>
        <taxon>eudicotyledons</taxon>
        <taxon>Gunneridae</taxon>
        <taxon>Pentapetalae</taxon>
        <taxon>rosids</taxon>
        <taxon>fabids</taxon>
        <taxon>Fabales</taxon>
        <taxon>Fabaceae</taxon>
        <taxon>Papilionoideae</taxon>
        <taxon>50 kb inversion clade</taxon>
        <taxon>NPAAA clade</taxon>
        <taxon>indigoferoid/millettioid clade</taxon>
        <taxon>Phaseoleae</taxon>
        <taxon>Sphenostylis</taxon>
    </lineage>
</organism>
<reference evidence="1" key="1">
    <citation type="submission" date="2023-10" db="EMBL/GenBank/DDBJ databases">
        <authorList>
            <person name="Domelevo Entfellner J.-B."/>
        </authorList>
    </citation>
    <scope>NUCLEOTIDE SEQUENCE</scope>
</reference>
<dbReference type="AlphaFoldDB" id="A0AA86W1Q9"/>
<gene>
    <name evidence="1" type="ORF">AYBTSS11_LOCUS28936</name>
</gene>
<dbReference type="Gramene" id="rna-AYBTSS11_LOCUS28936">
    <property type="protein sequence ID" value="CAJ1976793.1"/>
    <property type="gene ID" value="gene-AYBTSS11_LOCUS28936"/>
</dbReference>
<proteinExistence type="predicted"/>
<protein>
    <submittedName>
        <fullName evidence="1">Uncharacterized protein</fullName>
    </submittedName>
</protein>
<evidence type="ECO:0000313" key="2">
    <source>
        <dbReference type="Proteomes" id="UP001189624"/>
    </source>
</evidence>
<keyword evidence="2" id="KW-1185">Reference proteome</keyword>
<sequence length="55" mass="6240">MVSSQTRLLLFLRCSLPSFHTLLLSFITSFLVWASPLCRPNKLLGPLTLTLSDYQ</sequence>
<name>A0AA86W1Q9_9FABA</name>
<evidence type="ECO:0000313" key="1">
    <source>
        <dbReference type="EMBL" id="CAJ1976793.1"/>
    </source>
</evidence>
<dbReference type="Proteomes" id="UP001189624">
    <property type="component" value="Chromosome 10"/>
</dbReference>